<protein>
    <submittedName>
        <fullName evidence="1">Uncharacterized protein</fullName>
    </submittedName>
</protein>
<dbReference type="EMBL" id="MJIC01000009">
    <property type="protein sequence ID" value="OFI35395.1"/>
    <property type="molecule type" value="Genomic_DNA"/>
</dbReference>
<dbReference type="RefSeq" id="WP_070175140.1">
    <property type="nucleotide sequence ID" value="NZ_BMJR01000006.1"/>
</dbReference>
<keyword evidence="2" id="KW-1185">Reference proteome</keyword>
<evidence type="ECO:0000313" key="2">
    <source>
        <dbReference type="Proteomes" id="UP000176037"/>
    </source>
</evidence>
<comment type="caution">
    <text evidence="1">The sequence shown here is derived from an EMBL/GenBank/DDBJ whole genome shotgun (WGS) entry which is preliminary data.</text>
</comment>
<dbReference type="OrthoDB" id="6330931at2"/>
<evidence type="ECO:0000313" key="1">
    <source>
        <dbReference type="EMBL" id="OFI35395.1"/>
    </source>
</evidence>
<dbReference type="STRING" id="1856405.BFC17_11520"/>
<organism evidence="1 2">
    <name type="scientific">Alteromonas lipolytica</name>
    <dbReference type="NCBI Taxonomy" id="1856405"/>
    <lineage>
        <taxon>Bacteria</taxon>
        <taxon>Pseudomonadati</taxon>
        <taxon>Pseudomonadota</taxon>
        <taxon>Gammaproteobacteria</taxon>
        <taxon>Alteromonadales</taxon>
        <taxon>Alteromonadaceae</taxon>
        <taxon>Alteromonas/Salinimonas group</taxon>
        <taxon>Alteromonas</taxon>
    </lineage>
</organism>
<proteinExistence type="predicted"/>
<sequence length="163" mass="18157">MIIFASFAALILLLIFFGLKIQNLQKELVLSQNSLKTTTRRICDANSSMVILAQQIQSFLAERLDASHKRGLISVKNYEVLQPMFEKISAVAVYCMDKGMSVEEALNAALKDSEVTLEQIREIIKVQPSDLRVAWSKNTLDGFIIACKGLSFPATKTEEKSAD</sequence>
<gene>
    <name evidence="1" type="ORF">BFC17_11520</name>
</gene>
<reference evidence="1 2" key="1">
    <citation type="submission" date="2016-09" db="EMBL/GenBank/DDBJ databases">
        <title>Alteromonas lipolytica, a new species isolated from sea water.</title>
        <authorList>
            <person name="Wu Y.-H."/>
            <person name="Cheng H."/>
            <person name="Xu X.-W."/>
        </authorList>
    </citation>
    <scope>NUCLEOTIDE SEQUENCE [LARGE SCALE GENOMIC DNA]</scope>
    <source>
        <strain evidence="1 2">JW12</strain>
    </source>
</reference>
<accession>A0A1E8FHI4</accession>
<dbReference type="AlphaFoldDB" id="A0A1E8FHI4"/>
<dbReference type="Proteomes" id="UP000176037">
    <property type="component" value="Unassembled WGS sequence"/>
</dbReference>
<name>A0A1E8FHI4_9ALTE</name>